<sequence length="238" mass="27600">MAPKGFARRKGTTNHGTSYEQKIAALLGVRCALRDDIEDMWMGTNIDGLGAFDDLVLFLQKKSGSKEVYLIQIKYKKNRNINVSSSDNDLQKYQTSFLKIKEDFSNCTSPLIDCCAFQDTKFLLFTNTQIHASNNVTFSEYQNSNDFINTGKMFQIPYHASANYDPDFLKQTLFYSNQVDVSRVQNIIKNETDKYFLNCNVESIIKFFENWHSEYFENKMALEKEDIRSFMLETMLSN</sequence>
<dbReference type="EMBL" id="GALX01003744">
    <property type="protein sequence ID" value="JAB64722.1"/>
    <property type="molecule type" value="Transcribed_RNA"/>
</dbReference>
<feature type="non-terminal residue" evidence="1">
    <location>
        <position position="238"/>
    </location>
</feature>
<proteinExistence type="predicted"/>
<protein>
    <submittedName>
        <fullName evidence="1">Uncharacterized protein</fullName>
    </submittedName>
</protein>
<organism evidence="1">
    <name type="scientific">Anoplophora glabripennis</name>
    <name type="common">Asian longhorn beetle</name>
    <name type="synonym">Anoplophora nobilis</name>
    <dbReference type="NCBI Taxonomy" id="217634"/>
    <lineage>
        <taxon>Eukaryota</taxon>
        <taxon>Metazoa</taxon>
        <taxon>Ecdysozoa</taxon>
        <taxon>Arthropoda</taxon>
        <taxon>Hexapoda</taxon>
        <taxon>Insecta</taxon>
        <taxon>Pterygota</taxon>
        <taxon>Neoptera</taxon>
        <taxon>Endopterygota</taxon>
        <taxon>Coleoptera</taxon>
        <taxon>Polyphaga</taxon>
        <taxon>Cucujiformia</taxon>
        <taxon>Chrysomeloidea</taxon>
        <taxon>Cerambycidae</taxon>
        <taxon>Lamiinae</taxon>
        <taxon>Lamiini</taxon>
        <taxon>Anoplophora</taxon>
    </lineage>
</organism>
<evidence type="ECO:0000313" key="1">
    <source>
        <dbReference type="EMBL" id="JAB64722.1"/>
    </source>
</evidence>
<accession>V5GSX1</accession>
<name>V5GSX1_ANOGL</name>
<reference evidence="1" key="1">
    <citation type="submission" date="2013-07" db="EMBL/GenBank/DDBJ databases">
        <title>Midgut Transcriptome Profiling of Anoplphora glabripennis, a Lignocellulose Degrading, Wood-Boring Cerambycid.</title>
        <authorList>
            <person name="Scully E.D."/>
            <person name="Hoover K."/>
            <person name="Carlson J.E."/>
            <person name="Tien M."/>
            <person name="Geib S.M."/>
        </authorList>
    </citation>
    <scope>NUCLEOTIDE SEQUENCE</scope>
</reference>
<dbReference type="AlphaFoldDB" id="V5GSX1"/>